<proteinExistence type="inferred from homology"/>
<keyword evidence="6 8" id="KW-1133">Transmembrane helix</keyword>
<evidence type="ECO:0000256" key="5">
    <source>
        <dbReference type="ARBA" id="ARBA00022692"/>
    </source>
</evidence>
<feature type="transmembrane region" description="Helical" evidence="8">
    <location>
        <begin position="68"/>
        <end position="90"/>
    </location>
</feature>
<keyword evidence="7 8" id="KW-0472">Membrane</keyword>
<keyword evidence="4 8" id="KW-1003">Cell membrane</keyword>
<feature type="transmembrane region" description="Helical" evidence="8">
    <location>
        <begin position="137"/>
        <end position="157"/>
    </location>
</feature>
<dbReference type="PANTHER" id="PTHR30330:SF3">
    <property type="entry name" value="TRANSCRIPTIONAL REGULATOR, LRP FAMILY"/>
    <property type="match status" value="1"/>
</dbReference>
<organism evidence="9 10">
    <name type="scientific">Allofournierella massiliensis</name>
    <dbReference type="NCBI Taxonomy" id="1650663"/>
    <lineage>
        <taxon>Bacteria</taxon>
        <taxon>Bacillati</taxon>
        <taxon>Bacillota</taxon>
        <taxon>Clostridia</taxon>
        <taxon>Eubacteriales</taxon>
        <taxon>Oscillospiraceae</taxon>
        <taxon>Allofournierella</taxon>
    </lineage>
</organism>
<dbReference type="Pfam" id="PF01235">
    <property type="entry name" value="Na_Ala_symp"/>
    <property type="match status" value="1"/>
</dbReference>
<dbReference type="PROSITE" id="PS00873">
    <property type="entry name" value="NA_ALANINE_SYMP"/>
    <property type="match status" value="1"/>
</dbReference>
<reference evidence="9 10" key="1">
    <citation type="submission" date="2019-03" db="EMBL/GenBank/DDBJ databases">
        <title>Genomic Encyclopedia of Type Strains, Phase IV (KMG-IV): sequencing the most valuable type-strain genomes for metagenomic binning, comparative biology and taxonomic classification.</title>
        <authorList>
            <person name="Goeker M."/>
        </authorList>
    </citation>
    <scope>NUCLEOTIDE SEQUENCE [LARGE SCALE GENOMIC DNA]</scope>
    <source>
        <strain evidence="9 10">DSM 100451</strain>
    </source>
</reference>
<feature type="transmembrane region" description="Helical" evidence="8">
    <location>
        <begin position="177"/>
        <end position="198"/>
    </location>
</feature>
<evidence type="ECO:0000256" key="7">
    <source>
        <dbReference type="ARBA" id="ARBA00023136"/>
    </source>
</evidence>
<evidence type="ECO:0000256" key="3">
    <source>
        <dbReference type="ARBA" id="ARBA00022448"/>
    </source>
</evidence>
<dbReference type="Gene3D" id="1.20.1740.10">
    <property type="entry name" value="Amino acid/polyamine transporter I"/>
    <property type="match status" value="1"/>
</dbReference>
<evidence type="ECO:0000256" key="4">
    <source>
        <dbReference type="ARBA" id="ARBA00022475"/>
    </source>
</evidence>
<keyword evidence="3 8" id="KW-0813">Transport</keyword>
<comment type="subcellular location">
    <subcellularLocation>
        <location evidence="1 8">Cell membrane</location>
        <topology evidence="1 8">Multi-pass membrane protein</topology>
    </subcellularLocation>
</comment>
<dbReference type="OrthoDB" id="9804874at2"/>
<dbReference type="Proteomes" id="UP000295184">
    <property type="component" value="Unassembled WGS sequence"/>
</dbReference>
<feature type="transmembrane region" description="Helical" evidence="8">
    <location>
        <begin position="96"/>
        <end position="117"/>
    </location>
</feature>
<keyword evidence="8" id="KW-0769">Symport</keyword>
<evidence type="ECO:0000313" key="9">
    <source>
        <dbReference type="EMBL" id="TCL60126.1"/>
    </source>
</evidence>
<dbReference type="PANTHER" id="PTHR30330">
    <property type="entry name" value="AGSS FAMILY TRANSPORTER, SODIUM-ALANINE"/>
    <property type="match status" value="1"/>
</dbReference>
<evidence type="ECO:0000256" key="8">
    <source>
        <dbReference type="RuleBase" id="RU363064"/>
    </source>
</evidence>
<feature type="transmembrane region" description="Helical" evidence="8">
    <location>
        <begin position="237"/>
        <end position="260"/>
    </location>
</feature>
<name>A0A4R1R3T8_9FIRM</name>
<feature type="transmembrane region" description="Helical" evidence="8">
    <location>
        <begin position="19"/>
        <end position="38"/>
    </location>
</feature>
<dbReference type="RefSeq" id="WP_058965730.1">
    <property type="nucleotide sequence ID" value="NZ_CABKVM010000018.1"/>
</dbReference>
<comment type="caution">
    <text evidence="9">The sequence shown here is derived from an EMBL/GenBank/DDBJ whole genome shotgun (WGS) entry which is preliminary data.</text>
</comment>
<dbReference type="GO" id="GO:0005283">
    <property type="term" value="F:amino acid:sodium symporter activity"/>
    <property type="evidence" value="ECO:0007669"/>
    <property type="project" value="InterPro"/>
</dbReference>
<evidence type="ECO:0000256" key="1">
    <source>
        <dbReference type="ARBA" id="ARBA00004651"/>
    </source>
</evidence>
<keyword evidence="5 8" id="KW-0812">Transmembrane</keyword>
<evidence type="ECO:0000256" key="6">
    <source>
        <dbReference type="ARBA" id="ARBA00022989"/>
    </source>
</evidence>
<dbReference type="GO" id="GO:0005886">
    <property type="term" value="C:plasma membrane"/>
    <property type="evidence" value="ECO:0007669"/>
    <property type="project" value="UniProtKB-SubCell"/>
</dbReference>
<feature type="transmembrane region" description="Helical" evidence="8">
    <location>
        <begin position="210"/>
        <end position="231"/>
    </location>
</feature>
<dbReference type="STRING" id="1650663.GCA_001486665_02676"/>
<protein>
    <submittedName>
        <fullName evidence="9">AGCS family alanine or glycine:cation symporter</fullName>
    </submittedName>
</protein>
<feature type="transmembrane region" description="Helical" evidence="8">
    <location>
        <begin position="346"/>
        <end position="370"/>
    </location>
</feature>
<sequence length="461" mass="48784">MKTIETAVGALADALWGNWLLFVLLGLGIWCTVLTGFVQVRRLPFLLRSLASSRKQDAGEGRLSSLQALLTAISSCVGSGNIVGVSTAILSGGPGALFWMWVAAFFGMATKFCEIVLGMCYQGKDRDGNVIGGPMYYISHALHTTAAGVLVALLLFVQNAGGTLIQSNTISSVVNQSFGLAPLFTGIFLALVMTFIISGGLRRLVKVAQFVAPFMALLYVAGGLIVILANAPRIPWMFGQILGGAFHPQAALGAAAGLTVRDAMRYGVARGLYSNEAGEGSAAVLHAGADVDHPVRQGIYGIAEVFVDTMVICSTTGFAVVITGATSLDSNAATLAASAFGTVLPLFSRVVPVCLVLFAGTSLMSQWYFGHVSLNYLGKPRAAFVYRLLSPLMILLGSLSTVDLVWSIQDCALGLLIIPNVIALLLLSPQVRRLTREFFDPNNSFIHKQETRTAGSKGEDL</sequence>
<comment type="similarity">
    <text evidence="2 8">Belongs to the alanine or glycine:cation symporter (AGCS) (TC 2.A.25) family.</text>
</comment>
<dbReference type="NCBIfam" id="TIGR00835">
    <property type="entry name" value="agcS"/>
    <property type="match status" value="1"/>
</dbReference>
<dbReference type="PRINTS" id="PR00175">
    <property type="entry name" value="NAALASMPORT"/>
</dbReference>
<feature type="transmembrane region" description="Helical" evidence="8">
    <location>
        <begin position="382"/>
        <end position="400"/>
    </location>
</feature>
<accession>A0A4R1R3T8</accession>
<evidence type="ECO:0000313" key="10">
    <source>
        <dbReference type="Proteomes" id="UP000295184"/>
    </source>
</evidence>
<gene>
    <name evidence="9" type="ORF">EDD77_1042</name>
</gene>
<dbReference type="AlphaFoldDB" id="A0A4R1R3T8"/>
<feature type="transmembrane region" description="Helical" evidence="8">
    <location>
        <begin position="305"/>
        <end position="326"/>
    </location>
</feature>
<feature type="transmembrane region" description="Helical" evidence="8">
    <location>
        <begin position="406"/>
        <end position="427"/>
    </location>
</feature>
<dbReference type="InterPro" id="IPR001463">
    <property type="entry name" value="Na/Ala_symport"/>
</dbReference>
<dbReference type="EMBL" id="SLUM01000004">
    <property type="protein sequence ID" value="TCL60126.1"/>
    <property type="molecule type" value="Genomic_DNA"/>
</dbReference>
<evidence type="ECO:0000256" key="2">
    <source>
        <dbReference type="ARBA" id="ARBA00009261"/>
    </source>
</evidence>